<dbReference type="InterPro" id="IPR013083">
    <property type="entry name" value="Znf_RING/FYVE/PHD"/>
</dbReference>
<reference evidence="4 5" key="1">
    <citation type="submission" date="2016-07" db="EMBL/GenBank/DDBJ databases">
        <title>Pervasive Adenine N6-methylation of Active Genes in Fungi.</title>
        <authorList>
            <consortium name="DOE Joint Genome Institute"/>
            <person name="Mondo S.J."/>
            <person name="Dannebaum R.O."/>
            <person name="Kuo R.C."/>
            <person name="Labutti K."/>
            <person name="Haridas S."/>
            <person name="Kuo A."/>
            <person name="Salamov A."/>
            <person name="Ahrendt S.R."/>
            <person name="Lipzen A."/>
            <person name="Sullivan W."/>
            <person name="Andreopoulos W.B."/>
            <person name="Clum A."/>
            <person name="Lindquist E."/>
            <person name="Daum C."/>
            <person name="Ramamoorthy G.K."/>
            <person name="Gryganskyi A."/>
            <person name="Culley D."/>
            <person name="Magnuson J.K."/>
            <person name="James T.Y."/>
            <person name="O'Malley M.A."/>
            <person name="Stajich J.E."/>
            <person name="Spatafora J.W."/>
            <person name="Visel A."/>
            <person name="Grigoriev I.V."/>
        </authorList>
    </citation>
    <scope>NUCLEOTIDE SEQUENCE [LARGE SCALE GENOMIC DNA]</scope>
    <source>
        <strain evidence="4 5">ATCC 12442</strain>
    </source>
</reference>
<gene>
    <name evidence="4" type="ORF">DL89DRAFT_269113</name>
</gene>
<dbReference type="GO" id="GO:0061630">
    <property type="term" value="F:ubiquitin protein ligase activity"/>
    <property type="evidence" value="ECO:0007669"/>
    <property type="project" value="TreeGrafter"/>
</dbReference>
<dbReference type="PANTHER" id="PTHR22765">
    <property type="entry name" value="RING FINGER AND PROTEASE ASSOCIATED DOMAIN-CONTAINING"/>
    <property type="match status" value="1"/>
</dbReference>
<dbReference type="GeneID" id="63804810"/>
<keyword evidence="1" id="KW-0863">Zinc-finger</keyword>
<dbReference type="InterPro" id="IPR051826">
    <property type="entry name" value="E3_ubiquitin-ligase_domain"/>
</dbReference>
<proteinExistence type="predicted"/>
<dbReference type="PROSITE" id="PS50089">
    <property type="entry name" value="ZF_RING_2"/>
    <property type="match status" value="1"/>
</dbReference>
<dbReference type="Gene3D" id="3.30.40.10">
    <property type="entry name" value="Zinc/RING finger domain, C3HC4 (zinc finger)"/>
    <property type="match status" value="1"/>
</dbReference>
<dbReference type="EMBL" id="MCFD01000011">
    <property type="protein sequence ID" value="ORX67949.1"/>
    <property type="molecule type" value="Genomic_DNA"/>
</dbReference>
<evidence type="ECO:0000256" key="1">
    <source>
        <dbReference type="PROSITE-ProRule" id="PRU00175"/>
    </source>
</evidence>
<dbReference type="RefSeq" id="XP_040741795.1">
    <property type="nucleotide sequence ID" value="XM_040888162.1"/>
</dbReference>
<keyword evidence="5" id="KW-1185">Reference proteome</keyword>
<comment type="caution">
    <text evidence="4">The sequence shown here is derived from an EMBL/GenBank/DDBJ whole genome shotgun (WGS) entry which is preliminary data.</text>
</comment>
<protein>
    <recommendedName>
        <fullName evidence="3">RING-type domain-containing protein</fullName>
    </recommendedName>
</protein>
<evidence type="ECO:0000313" key="4">
    <source>
        <dbReference type="EMBL" id="ORX67949.1"/>
    </source>
</evidence>
<evidence type="ECO:0000313" key="5">
    <source>
        <dbReference type="Proteomes" id="UP000193922"/>
    </source>
</evidence>
<dbReference type="GO" id="GO:0006511">
    <property type="term" value="P:ubiquitin-dependent protein catabolic process"/>
    <property type="evidence" value="ECO:0007669"/>
    <property type="project" value="TreeGrafter"/>
</dbReference>
<dbReference type="OrthoDB" id="8062037at2759"/>
<evidence type="ECO:0000256" key="2">
    <source>
        <dbReference type="SAM" id="Phobius"/>
    </source>
</evidence>
<keyword evidence="1" id="KW-0862">Zinc</keyword>
<dbReference type="SUPFAM" id="SSF57850">
    <property type="entry name" value="RING/U-box"/>
    <property type="match status" value="1"/>
</dbReference>
<sequence length="261" mass="28547">MGGVIVSNAKECGQSTDTFVDSPGSFNIPVAFVSDKASQEIAAMGAQISKAASSTSTESFVYVLPQGIGRVLVIMYATVGGVVLVSMAYFTLITATMFMPQTQPLDEETLEKLPLVAAEWTDRAQSESHHVEVYEAADAWQVVIQRHGAGSYSFTSEQACAICLDPYVHNACLRVLPCRHAFHKTCIDAWLMCDDITFHCPICKASIYDGLRDLDRLGYGEILRKMHADEVVQQPWGLVYVCRVAAWAGRAFKGRPGSSEH</sequence>
<keyword evidence="2" id="KW-0812">Transmembrane</keyword>
<dbReference type="SMART" id="SM00184">
    <property type="entry name" value="RING"/>
    <property type="match status" value="1"/>
</dbReference>
<organism evidence="4 5">
    <name type="scientific">Linderina pennispora</name>
    <dbReference type="NCBI Taxonomy" id="61395"/>
    <lineage>
        <taxon>Eukaryota</taxon>
        <taxon>Fungi</taxon>
        <taxon>Fungi incertae sedis</taxon>
        <taxon>Zoopagomycota</taxon>
        <taxon>Kickxellomycotina</taxon>
        <taxon>Kickxellomycetes</taxon>
        <taxon>Kickxellales</taxon>
        <taxon>Kickxellaceae</taxon>
        <taxon>Linderina</taxon>
    </lineage>
</organism>
<keyword evidence="1" id="KW-0479">Metal-binding</keyword>
<dbReference type="PANTHER" id="PTHR22765:SF434">
    <property type="entry name" value="GB|AAD18119.1-RELATED"/>
    <property type="match status" value="1"/>
</dbReference>
<name>A0A1Y1W334_9FUNG</name>
<feature type="transmembrane region" description="Helical" evidence="2">
    <location>
        <begin position="71"/>
        <end position="92"/>
    </location>
</feature>
<keyword evidence="2" id="KW-0472">Membrane</keyword>
<dbReference type="Proteomes" id="UP000193922">
    <property type="component" value="Unassembled WGS sequence"/>
</dbReference>
<dbReference type="Pfam" id="PF13639">
    <property type="entry name" value="zf-RING_2"/>
    <property type="match status" value="1"/>
</dbReference>
<feature type="domain" description="RING-type" evidence="3">
    <location>
        <begin position="160"/>
        <end position="204"/>
    </location>
</feature>
<dbReference type="GO" id="GO:0008270">
    <property type="term" value="F:zinc ion binding"/>
    <property type="evidence" value="ECO:0007669"/>
    <property type="project" value="UniProtKB-KW"/>
</dbReference>
<keyword evidence="2" id="KW-1133">Transmembrane helix</keyword>
<dbReference type="STRING" id="61395.A0A1Y1W334"/>
<evidence type="ECO:0000259" key="3">
    <source>
        <dbReference type="PROSITE" id="PS50089"/>
    </source>
</evidence>
<dbReference type="AlphaFoldDB" id="A0A1Y1W334"/>
<dbReference type="InterPro" id="IPR001841">
    <property type="entry name" value="Znf_RING"/>
</dbReference>
<accession>A0A1Y1W334</accession>